<protein>
    <submittedName>
        <fullName evidence="1">Serine protease</fullName>
    </submittedName>
</protein>
<dbReference type="InterPro" id="IPR009003">
    <property type="entry name" value="Peptidase_S1_PA"/>
</dbReference>
<organism evidence="1 2">
    <name type="scientific">Pseudonocardia aurantiaca</name>
    <dbReference type="NCBI Taxonomy" id="75290"/>
    <lineage>
        <taxon>Bacteria</taxon>
        <taxon>Bacillati</taxon>
        <taxon>Actinomycetota</taxon>
        <taxon>Actinomycetes</taxon>
        <taxon>Pseudonocardiales</taxon>
        <taxon>Pseudonocardiaceae</taxon>
        <taxon>Pseudonocardia</taxon>
    </lineage>
</organism>
<sequence>MTVRVRGLAIAGALGLIAIGAFVAPVAIAAPEGAQTTSDAADWAPAASAPIRPGVITETEGGGACTSNFVFSSGDSVFIGQAAHCAGTGQATETNGCNSGTGGIGTPVTIRAADGTAREGKLAYSSWVTMQKNGESDPDTCAYNDFALVEIDPADVGDVNPSVPIFGGPTGIDTNGLNLGELVYSYGNSPLRLGISALSPKVGISAAEVGGGRSHEAYTLTPGVPGDSGSAFLDGRGQAFGVLSTLNLAPLPVSNGVADLAKALNYANANGDLGKIELVLGTEPFNPTPVGVPASSLAVPAGPPAAG</sequence>
<dbReference type="Proteomes" id="UP001597145">
    <property type="component" value="Unassembled WGS sequence"/>
</dbReference>
<keyword evidence="1" id="KW-0378">Hydrolase</keyword>
<accession>A0ABW4FXF3</accession>
<dbReference type="GO" id="GO:0008233">
    <property type="term" value="F:peptidase activity"/>
    <property type="evidence" value="ECO:0007669"/>
    <property type="project" value="UniProtKB-KW"/>
</dbReference>
<gene>
    <name evidence="1" type="ORF">ACFSCY_37035</name>
</gene>
<dbReference type="SUPFAM" id="SSF50494">
    <property type="entry name" value="Trypsin-like serine proteases"/>
    <property type="match status" value="1"/>
</dbReference>
<keyword evidence="2" id="KW-1185">Reference proteome</keyword>
<dbReference type="GO" id="GO:0006508">
    <property type="term" value="P:proteolysis"/>
    <property type="evidence" value="ECO:0007669"/>
    <property type="project" value="UniProtKB-KW"/>
</dbReference>
<proteinExistence type="predicted"/>
<dbReference type="EMBL" id="JBHUCP010000048">
    <property type="protein sequence ID" value="MFD1535032.1"/>
    <property type="molecule type" value="Genomic_DNA"/>
</dbReference>
<keyword evidence="1" id="KW-0645">Protease</keyword>
<reference evidence="2" key="1">
    <citation type="journal article" date="2019" name="Int. J. Syst. Evol. Microbiol.">
        <title>The Global Catalogue of Microorganisms (GCM) 10K type strain sequencing project: providing services to taxonomists for standard genome sequencing and annotation.</title>
        <authorList>
            <consortium name="The Broad Institute Genomics Platform"/>
            <consortium name="The Broad Institute Genome Sequencing Center for Infectious Disease"/>
            <person name="Wu L."/>
            <person name="Ma J."/>
        </authorList>
    </citation>
    <scope>NUCLEOTIDE SEQUENCE [LARGE SCALE GENOMIC DNA]</scope>
    <source>
        <strain evidence="2">JCM 12165</strain>
    </source>
</reference>
<evidence type="ECO:0000313" key="1">
    <source>
        <dbReference type="EMBL" id="MFD1535032.1"/>
    </source>
</evidence>
<dbReference type="RefSeq" id="WP_343973112.1">
    <property type="nucleotide sequence ID" value="NZ_BAAAJG010000003.1"/>
</dbReference>
<evidence type="ECO:0000313" key="2">
    <source>
        <dbReference type="Proteomes" id="UP001597145"/>
    </source>
</evidence>
<comment type="caution">
    <text evidence="1">The sequence shown here is derived from an EMBL/GenBank/DDBJ whole genome shotgun (WGS) entry which is preliminary data.</text>
</comment>
<name>A0ABW4FXF3_9PSEU</name>